<sequence length="359" mass="41616">MVPALPRYRHVSETQEKLEWAYVPLIDFSMLHSEGGTAKLVSQVRDAMRTYGFICIINHGLMQAQNDRMMDIADVPFTQVPLEEQRKFVSRIKDLGEYKGYKPLRSWHIENGVHDQVDQYMVIPPTFKQDHPKPLVPFLPEIRSFMEHNHFKVLHPLLKLLALGLELPENTFVDQHRYQAEGKKFVCFSKYYPRSDSDEEKTKNVWMKGHTDGGTVSLLWSQPIIALQLMSPDGNWRYVQHVPNGIIVNLGDAMEMLSGGYYKAAIHRVFQPPSDQRGYPRLGLFYFAYTDDDVRLVPYEESPVLQRVGIRRQCDDKDAPTMKEWSIIRATLYGNSETTRQDDGMEVQMVDGLVIKHWN</sequence>
<keyword evidence="4" id="KW-0408">Iron</keyword>
<dbReference type="Pfam" id="PF14226">
    <property type="entry name" value="DIOX_N"/>
    <property type="match status" value="1"/>
</dbReference>
<name>A0A4Q9MGC4_9APHY</name>
<evidence type="ECO:0000256" key="2">
    <source>
        <dbReference type="ARBA" id="ARBA00022723"/>
    </source>
</evidence>
<protein>
    <submittedName>
        <fullName evidence="7">Clavaminate synthase-like protein</fullName>
    </submittedName>
</protein>
<evidence type="ECO:0000256" key="1">
    <source>
        <dbReference type="ARBA" id="ARBA00008056"/>
    </source>
</evidence>
<reference evidence="7" key="1">
    <citation type="submission" date="2019-01" db="EMBL/GenBank/DDBJ databases">
        <title>Draft genome sequences of three monokaryotic isolates of the white-rot basidiomycete fungus Dichomitus squalens.</title>
        <authorList>
            <consortium name="DOE Joint Genome Institute"/>
            <person name="Lopez S.C."/>
            <person name="Andreopoulos B."/>
            <person name="Pangilinan J."/>
            <person name="Lipzen A."/>
            <person name="Riley R."/>
            <person name="Ahrendt S."/>
            <person name="Ng V."/>
            <person name="Barry K."/>
            <person name="Daum C."/>
            <person name="Grigoriev I.V."/>
            <person name="Hilden K.S."/>
            <person name="Makela M.R."/>
            <person name="de Vries R.P."/>
        </authorList>
    </citation>
    <scope>NUCLEOTIDE SEQUENCE [LARGE SCALE GENOMIC DNA]</scope>
    <source>
        <strain evidence="7">OM18370.1</strain>
    </source>
</reference>
<organism evidence="7">
    <name type="scientific">Dichomitus squalens</name>
    <dbReference type="NCBI Taxonomy" id="114155"/>
    <lineage>
        <taxon>Eukaryota</taxon>
        <taxon>Fungi</taxon>
        <taxon>Dikarya</taxon>
        <taxon>Basidiomycota</taxon>
        <taxon>Agaricomycotina</taxon>
        <taxon>Agaricomycetes</taxon>
        <taxon>Polyporales</taxon>
        <taxon>Polyporaceae</taxon>
        <taxon>Dichomitus</taxon>
    </lineage>
</organism>
<dbReference type="GO" id="GO:0046872">
    <property type="term" value="F:metal ion binding"/>
    <property type="evidence" value="ECO:0007669"/>
    <property type="project" value="UniProtKB-KW"/>
</dbReference>
<dbReference type="AlphaFoldDB" id="A0A4Q9MGC4"/>
<evidence type="ECO:0000313" key="7">
    <source>
        <dbReference type="EMBL" id="TBU25807.1"/>
    </source>
</evidence>
<feature type="domain" description="Non-haem dioxygenase N-terminal" evidence="6">
    <location>
        <begin position="23"/>
        <end position="126"/>
    </location>
</feature>
<dbReference type="Pfam" id="PF03171">
    <property type="entry name" value="2OG-FeII_Oxy"/>
    <property type="match status" value="1"/>
</dbReference>
<dbReference type="SUPFAM" id="SSF51197">
    <property type="entry name" value="Clavaminate synthase-like"/>
    <property type="match status" value="1"/>
</dbReference>
<dbReference type="Proteomes" id="UP000292957">
    <property type="component" value="Unassembled WGS sequence"/>
</dbReference>
<dbReference type="OrthoDB" id="406156at2759"/>
<evidence type="ECO:0000256" key="4">
    <source>
        <dbReference type="ARBA" id="ARBA00023004"/>
    </source>
</evidence>
<proteinExistence type="inferred from homology"/>
<dbReference type="PANTHER" id="PTHR10209:SF867">
    <property type="entry name" value="2-OXOGLUTARATE (2OG) AND FE(II)-DEPENDENT OXYGENASE SUPERFAMILY PROTEIN"/>
    <property type="match status" value="1"/>
</dbReference>
<dbReference type="Gene3D" id="2.60.120.330">
    <property type="entry name" value="B-lactam Antibiotic, Isopenicillin N Synthase, Chain"/>
    <property type="match status" value="1"/>
</dbReference>
<dbReference type="InterPro" id="IPR026992">
    <property type="entry name" value="DIOX_N"/>
</dbReference>
<feature type="domain" description="Isopenicillin N synthase-like Fe(2+) 2OG dioxygenase" evidence="5">
    <location>
        <begin position="187"/>
        <end position="272"/>
    </location>
</feature>
<evidence type="ECO:0000259" key="6">
    <source>
        <dbReference type="Pfam" id="PF14226"/>
    </source>
</evidence>
<keyword evidence="2" id="KW-0479">Metal-binding</keyword>
<dbReference type="GO" id="GO:0016491">
    <property type="term" value="F:oxidoreductase activity"/>
    <property type="evidence" value="ECO:0007669"/>
    <property type="project" value="UniProtKB-KW"/>
</dbReference>
<accession>A0A4Q9MGC4</accession>
<evidence type="ECO:0000256" key="3">
    <source>
        <dbReference type="ARBA" id="ARBA00023002"/>
    </source>
</evidence>
<keyword evidence="3" id="KW-0560">Oxidoreductase</keyword>
<evidence type="ECO:0000259" key="5">
    <source>
        <dbReference type="Pfam" id="PF03171"/>
    </source>
</evidence>
<dbReference type="InterPro" id="IPR027443">
    <property type="entry name" value="IPNS-like_sf"/>
</dbReference>
<dbReference type="PANTHER" id="PTHR10209">
    <property type="entry name" value="OXIDOREDUCTASE, 2OG-FE II OXYGENASE FAMILY PROTEIN"/>
    <property type="match status" value="1"/>
</dbReference>
<comment type="similarity">
    <text evidence="1">Belongs to the iron/ascorbate-dependent oxidoreductase family.</text>
</comment>
<dbReference type="PRINTS" id="PR00682">
    <property type="entry name" value="IPNSYNTHASE"/>
</dbReference>
<dbReference type="InterPro" id="IPR044861">
    <property type="entry name" value="IPNS-like_FE2OG_OXY"/>
</dbReference>
<dbReference type="EMBL" id="ML143455">
    <property type="protein sequence ID" value="TBU25807.1"/>
    <property type="molecule type" value="Genomic_DNA"/>
</dbReference>
<gene>
    <name evidence="7" type="ORF">BD311DRAFT_763904</name>
</gene>